<reference evidence="17 18" key="1">
    <citation type="submission" date="2016-10" db="EMBL/GenBank/DDBJ databases">
        <title>Paenibacillus species isolates.</title>
        <authorList>
            <person name="Beno S.M."/>
        </authorList>
    </citation>
    <scope>NUCLEOTIDE SEQUENCE [LARGE SCALE GENOMIC DNA]</scope>
    <source>
        <strain evidence="17 18">FSL H7-0744</strain>
    </source>
</reference>
<name>A0ABX3H5J2_PAEBO</name>
<evidence type="ECO:0000256" key="4">
    <source>
        <dbReference type="ARBA" id="ARBA00022475"/>
    </source>
</evidence>
<evidence type="ECO:0000256" key="5">
    <source>
        <dbReference type="ARBA" id="ARBA00022553"/>
    </source>
</evidence>
<evidence type="ECO:0000256" key="2">
    <source>
        <dbReference type="ARBA" id="ARBA00004651"/>
    </source>
</evidence>
<comment type="subcellular location">
    <subcellularLocation>
        <location evidence="2">Cell membrane</location>
        <topology evidence="2">Multi-pass membrane protein</topology>
    </subcellularLocation>
</comment>
<keyword evidence="4" id="KW-1003">Cell membrane</keyword>
<accession>A0ABX3H5J2</accession>
<comment type="caution">
    <text evidence="17">The sequence shown here is derived from an EMBL/GenBank/DDBJ whole genome shotgun (WGS) entry which is preliminary data.</text>
</comment>
<dbReference type="Gene3D" id="3.30.565.10">
    <property type="entry name" value="Histidine kinase-like ATPase, C-terminal domain"/>
    <property type="match status" value="1"/>
</dbReference>
<keyword evidence="10" id="KW-0067">ATP-binding</keyword>
<evidence type="ECO:0000256" key="1">
    <source>
        <dbReference type="ARBA" id="ARBA00000085"/>
    </source>
</evidence>
<comment type="catalytic activity">
    <reaction evidence="1">
        <text>ATP + protein L-histidine = ADP + protein N-phospho-L-histidine.</text>
        <dbReference type="EC" id="2.7.13.3"/>
    </reaction>
</comment>
<dbReference type="CDD" id="cd00082">
    <property type="entry name" value="HisKA"/>
    <property type="match status" value="1"/>
</dbReference>
<evidence type="ECO:0000256" key="12">
    <source>
        <dbReference type="ARBA" id="ARBA00023012"/>
    </source>
</evidence>
<keyword evidence="18" id="KW-1185">Reference proteome</keyword>
<gene>
    <name evidence="17" type="ORF">BSK56_18725</name>
</gene>
<dbReference type="Pfam" id="PF00672">
    <property type="entry name" value="HAMP"/>
    <property type="match status" value="1"/>
</dbReference>
<keyword evidence="6" id="KW-0808">Transferase</keyword>
<evidence type="ECO:0000256" key="6">
    <source>
        <dbReference type="ARBA" id="ARBA00022679"/>
    </source>
</evidence>
<keyword evidence="9" id="KW-0418">Kinase</keyword>
<dbReference type="PROSITE" id="PS50885">
    <property type="entry name" value="HAMP"/>
    <property type="match status" value="1"/>
</dbReference>
<dbReference type="SMART" id="SM00388">
    <property type="entry name" value="HisKA"/>
    <property type="match status" value="1"/>
</dbReference>
<dbReference type="Pfam" id="PF00512">
    <property type="entry name" value="HisKA"/>
    <property type="match status" value="1"/>
</dbReference>
<organism evidence="17 18">
    <name type="scientific">Paenibacillus borealis</name>
    <dbReference type="NCBI Taxonomy" id="160799"/>
    <lineage>
        <taxon>Bacteria</taxon>
        <taxon>Bacillati</taxon>
        <taxon>Bacillota</taxon>
        <taxon>Bacilli</taxon>
        <taxon>Bacillales</taxon>
        <taxon>Paenibacillaceae</taxon>
        <taxon>Paenibacillus</taxon>
    </lineage>
</organism>
<protein>
    <recommendedName>
        <fullName evidence="3">histidine kinase</fullName>
        <ecNumber evidence="3">2.7.13.3</ecNumber>
    </recommendedName>
</protein>
<dbReference type="PROSITE" id="PS50109">
    <property type="entry name" value="HIS_KIN"/>
    <property type="match status" value="1"/>
</dbReference>
<dbReference type="EC" id="2.7.13.3" evidence="3"/>
<keyword evidence="12" id="KW-0902">Two-component regulatory system</keyword>
<evidence type="ECO:0000256" key="11">
    <source>
        <dbReference type="ARBA" id="ARBA00022989"/>
    </source>
</evidence>
<dbReference type="Proteomes" id="UP000187412">
    <property type="component" value="Unassembled WGS sequence"/>
</dbReference>
<dbReference type="CDD" id="cd06225">
    <property type="entry name" value="HAMP"/>
    <property type="match status" value="1"/>
</dbReference>
<dbReference type="InterPro" id="IPR003594">
    <property type="entry name" value="HATPase_dom"/>
</dbReference>
<dbReference type="SMART" id="SM00304">
    <property type="entry name" value="HAMP"/>
    <property type="match status" value="1"/>
</dbReference>
<dbReference type="InterPro" id="IPR005467">
    <property type="entry name" value="His_kinase_dom"/>
</dbReference>
<dbReference type="InterPro" id="IPR004358">
    <property type="entry name" value="Sig_transdc_His_kin-like_C"/>
</dbReference>
<evidence type="ECO:0000313" key="17">
    <source>
        <dbReference type="EMBL" id="OMD45702.1"/>
    </source>
</evidence>
<dbReference type="RefSeq" id="WP_076112257.1">
    <property type="nucleotide sequence ID" value="NZ_MPTB01000024.1"/>
</dbReference>
<evidence type="ECO:0000256" key="3">
    <source>
        <dbReference type="ARBA" id="ARBA00012438"/>
    </source>
</evidence>
<dbReference type="SUPFAM" id="SSF55874">
    <property type="entry name" value="ATPase domain of HSP90 chaperone/DNA topoisomerase II/histidine kinase"/>
    <property type="match status" value="1"/>
</dbReference>
<dbReference type="Pfam" id="PF02518">
    <property type="entry name" value="HATPase_c"/>
    <property type="match status" value="1"/>
</dbReference>
<keyword evidence="7 14" id="KW-0812">Transmembrane</keyword>
<dbReference type="InterPro" id="IPR036097">
    <property type="entry name" value="HisK_dim/P_sf"/>
</dbReference>
<keyword evidence="5" id="KW-0597">Phosphoprotein</keyword>
<dbReference type="PRINTS" id="PR00344">
    <property type="entry name" value="BCTRLSENSOR"/>
</dbReference>
<evidence type="ECO:0000256" key="13">
    <source>
        <dbReference type="ARBA" id="ARBA00023136"/>
    </source>
</evidence>
<dbReference type="InterPro" id="IPR050398">
    <property type="entry name" value="HssS/ArlS-like"/>
</dbReference>
<dbReference type="SMART" id="SM00387">
    <property type="entry name" value="HATPase_c"/>
    <property type="match status" value="1"/>
</dbReference>
<dbReference type="PANTHER" id="PTHR45528">
    <property type="entry name" value="SENSOR HISTIDINE KINASE CPXA"/>
    <property type="match status" value="1"/>
</dbReference>
<sequence>MCRRNTGVRTMLRIHYFLLVIVISVIGILSILYASKGADQSYAETEMDVVTAQNLVDANNDAERLNSLLDDIRKVNGWIEVLDSRKLITQYIGTPLDKSTPELMLLDKDPEYAPYISSVASFLRKGVLYTYVVKIPVDQLEVSIWSKQSGTLRDKHIQRYNAQAVLGFILLSTIVIFVYSRWTARKISYPLAKISGGIDRLKAGDYTVRLDFKLESEFLQIRDTLNGMAEKLEWAGEQKKRMELDRQRMLADIAHDLKTPISTLFGYAKALHEGMVKDPDNQKSYLLSIYNKAKRVNALLDTLFEMTQLDHPEFILDKKEQDIGECIRETILDHFPEIEEKGIELEVGIPEAVVLYPFDRKQMGRVFSNLIANAVRYNPAGTRLRITLEVQPEGLYLEFADNGNGIPAHTQSIIFEPFVRGDKARSNDGGTGLGLAIAQKIVHLHQGSIQLLGTTEETTIFHIFLPQI</sequence>
<dbReference type="Gene3D" id="6.10.340.10">
    <property type="match status" value="1"/>
</dbReference>
<dbReference type="Gene3D" id="1.10.287.130">
    <property type="match status" value="1"/>
</dbReference>
<evidence type="ECO:0000256" key="14">
    <source>
        <dbReference type="SAM" id="Phobius"/>
    </source>
</evidence>
<proteinExistence type="predicted"/>
<evidence type="ECO:0000259" key="16">
    <source>
        <dbReference type="PROSITE" id="PS50885"/>
    </source>
</evidence>
<keyword evidence="8" id="KW-0547">Nucleotide-binding</keyword>
<keyword evidence="13 14" id="KW-0472">Membrane</keyword>
<dbReference type="InterPro" id="IPR003660">
    <property type="entry name" value="HAMP_dom"/>
</dbReference>
<evidence type="ECO:0000256" key="7">
    <source>
        <dbReference type="ARBA" id="ARBA00022692"/>
    </source>
</evidence>
<dbReference type="SUPFAM" id="SSF47384">
    <property type="entry name" value="Homodimeric domain of signal transducing histidine kinase"/>
    <property type="match status" value="1"/>
</dbReference>
<evidence type="ECO:0000256" key="9">
    <source>
        <dbReference type="ARBA" id="ARBA00022777"/>
    </source>
</evidence>
<feature type="domain" description="Histidine kinase" evidence="15">
    <location>
        <begin position="252"/>
        <end position="468"/>
    </location>
</feature>
<evidence type="ECO:0000313" key="18">
    <source>
        <dbReference type="Proteomes" id="UP000187412"/>
    </source>
</evidence>
<feature type="domain" description="HAMP" evidence="16">
    <location>
        <begin position="185"/>
        <end position="237"/>
    </location>
</feature>
<evidence type="ECO:0000259" key="15">
    <source>
        <dbReference type="PROSITE" id="PS50109"/>
    </source>
</evidence>
<evidence type="ECO:0000256" key="10">
    <source>
        <dbReference type="ARBA" id="ARBA00022840"/>
    </source>
</evidence>
<dbReference type="EMBL" id="MPTB01000024">
    <property type="protein sequence ID" value="OMD45702.1"/>
    <property type="molecule type" value="Genomic_DNA"/>
</dbReference>
<feature type="transmembrane region" description="Helical" evidence="14">
    <location>
        <begin position="160"/>
        <end position="179"/>
    </location>
</feature>
<dbReference type="InterPro" id="IPR036890">
    <property type="entry name" value="HATPase_C_sf"/>
</dbReference>
<dbReference type="CDD" id="cd00075">
    <property type="entry name" value="HATPase"/>
    <property type="match status" value="1"/>
</dbReference>
<dbReference type="PANTHER" id="PTHR45528:SF1">
    <property type="entry name" value="SENSOR HISTIDINE KINASE CPXA"/>
    <property type="match status" value="1"/>
</dbReference>
<dbReference type="InterPro" id="IPR003661">
    <property type="entry name" value="HisK_dim/P_dom"/>
</dbReference>
<feature type="transmembrane region" description="Helical" evidence="14">
    <location>
        <begin position="12"/>
        <end position="34"/>
    </location>
</feature>
<evidence type="ECO:0000256" key="8">
    <source>
        <dbReference type="ARBA" id="ARBA00022741"/>
    </source>
</evidence>
<keyword evidence="11 14" id="KW-1133">Transmembrane helix</keyword>